<dbReference type="Gene3D" id="1.10.287.130">
    <property type="match status" value="1"/>
</dbReference>
<evidence type="ECO:0000259" key="12">
    <source>
        <dbReference type="PROSITE" id="PS50110"/>
    </source>
</evidence>
<dbReference type="EC" id="2.7.13.3" evidence="3"/>
<dbReference type="Pfam" id="PF00672">
    <property type="entry name" value="HAMP"/>
    <property type="match status" value="1"/>
</dbReference>
<dbReference type="SUPFAM" id="SSF47384">
    <property type="entry name" value="Homodimeric domain of signal transducing histidine kinase"/>
    <property type="match status" value="1"/>
</dbReference>
<evidence type="ECO:0000259" key="11">
    <source>
        <dbReference type="PROSITE" id="PS50109"/>
    </source>
</evidence>
<dbReference type="GO" id="GO:0016020">
    <property type="term" value="C:membrane"/>
    <property type="evidence" value="ECO:0007669"/>
    <property type="project" value="UniProtKB-SubCell"/>
</dbReference>
<dbReference type="Proteomes" id="UP000004662">
    <property type="component" value="Chromosome"/>
</dbReference>
<dbReference type="HOGENOM" id="CLU_000445_104_15_7"/>
<feature type="transmembrane region" description="Helical" evidence="10">
    <location>
        <begin position="6"/>
        <end position="29"/>
    </location>
</feature>
<dbReference type="Gene3D" id="6.10.340.10">
    <property type="match status" value="1"/>
</dbReference>
<evidence type="ECO:0000256" key="1">
    <source>
        <dbReference type="ARBA" id="ARBA00000085"/>
    </source>
</evidence>
<dbReference type="SMART" id="SM00387">
    <property type="entry name" value="HATPase_c"/>
    <property type="match status" value="1"/>
</dbReference>
<dbReference type="SUPFAM" id="SSF52172">
    <property type="entry name" value="CheY-like"/>
    <property type="match status" value="1"/>
</dbReference>
<feature type="modified residue" description="4-aspartylphosphate" evidence="8">
    <location>
        <position position="587"/>
    </location>
</feature>
<feature type="domain" description="Response regulatory" evidence="12">
    <location>
        <begin position="538"/>
        <end position="656"/>
    </location>
</feature>
<dbReference type="Pfam" id="PF02518">
    <property type="entry name" value="HATPase_c"/>
    <property type="match status" value="1"/>
</dbReference>
<dbReference type="PANTHER" id="PTHR45339">
    <property type="entry name" value="HYBRID SIGNAL TRANSDUCTION HISTIDINE KINASE J"/>
    <property type="match status" value="1"/>
</dbReference>
<dbReference type="SMART" id="SM00304">
    <property type="entry name" value="HAMP"/>
    <property type="match status" value="1"/>
</dbReference>
<dbReference type="Gene3D" id="3.30.565.10">
    <property type="entry name" value="Histidine kinase-like ATPase, C-terminal domain"/>
    <property type="match status" value="1"/>
</dbReference>
<dbReference type="CDD" id="cd06225">
    <property type="entry name" value="HAMP"/>
    <property type="match status" value="1"/>
</dbReference>
<evidence type="ECO:0000256" key="4">
    <source>
        <dbReference type="ARBA" id="ARBA00022553"/>
    </source>
</evidence>
<dbReference type="PROSITE" id="PS50885">
    <property type="entry name" value="HAMP"/>
    <property type="match status" value="1"/>
</dbReference>
<dbReference type="InterPro" id="IPR004358">
    <property type="entry name" value="Sig_transdc_His_kin-like_C"/>
</dbReference>
<evidence type="ECO:0000256" key="10">
    <source>
        <dbReference type="SAM" id="Phobius"/>
    </source>
</evidence>
<dbReference type="CDD" id="cd16922">
    <property type="entry name" value="HATPase_EvgS-ArcB-TorS-like"/>
    <property type="match status" value="1"/>
</dbReference>
<accession>G7QA27</accession>
<reference evidence="15" key="1">
    <citation type="journal article" date="2015" name="Genome Announc.">
        <title>High-Quality Draft Genome Sequence of Desulfovibrio carbinoliphilus FW-101-2B, an Organic Acid-Oxidizing Sulfate-Reducing Bacterium Isolated from Uranium(VI)-Contaminated Groundwater.</title>
        <authorList>
            <person name="Ramsay B.D."/>
            <person name="Hwang C."/>
            <person name="Woo H.L."/>
            <person name="Carroll S.L."/>
            <person name="Lucas S."/>
            <person name="Han J."/>
            <person name="Lapidus A.L."/>
            <person name="Cheng J.F."/>
            <person name="Goodwin L.A."/>
            <person name="Pitluck S."/>
            <person name="Peters L."/>
            <person name="Chertkov O."/>
            <person name="Held B."/>
            <person name="Detter J.C."/>
            <person name="Han C.S."/>
            <person name="Tapia R."/>
            <person name="Land M.L."/>
            <person name="Hauser L.J."/>
            <person name="Kyrpides N.C."/>
            <person name="Ivanova N.N."/>
            <person name="Mikhailova N."/>
            <person name="Pagani I."/>
            <person name="Woyke T."/>
            <person name="Arkin A.P."/>
            <person name="Dehal P."/>
            <person name="Chivian D."/>
            <person name="Criddle C.S."/>
            <person name="Wu W."/>
            <person name="Chakraborty R."/>
            <person name="Hazen T.C."/>
            <person name="Fields M.W."/>
        </authorList>
    </citation>
    <scope>NUCLEOTIDE SEQUENCE [LARGE SCALE GENOMIC DNA]</scope>
    <source>
        <strain evidence="15">FW-101-2B</strain>
    </source>
</reference>
<evidence type="ECO:0000256" key="7">
    <source>
        <dbReference type="ARBA" id="ARBA00023012"/>
    </source>
</evidence>
<dbReference type="CDD" id="cd17546">
    <property type="entry name" value="REC_hyHK_CKI1_RcsC-like"/>
    <property type="match status" value="1"/>
</dbReference>
<dbReference type="SUPFAM" id="SSF55874">
    <property type="entry name" value="ATPase domain of HSP90 chaperone/DNA topoisomerase II/histidine kinase"/>
    <property type="match status" value="1"/>
</dbReference>
<keyword evidence="4 8" id="KW-0597">Phosphoprotein</keyword>
<dbReference type="PANTHER" id="PTHR45339:SF1">
    <property type="entry name" value="HYBRID SIGNAL TRANSDUCTION HISTIDINE KINASE J"/>
    <property type="match status" value="1"/>
</dbReference>
<dbReference type="FunFam" id="3.30.565.10:FF:000010">
    <property type="entry name" value="Sensor histidine kinase RcsC"/>
    <property type="match status" value="1"/>
</dbReference>
<keyword evidence="10" id="KW-0812">Transmembrane</keyword>
<dbReference type="InterPro" id="IPR003594">
    <property type="entry name" value="HATPase_dom"/>
</dbReference>
<evidence type="ECO:0000256" key="5">
    <source>
        <dbReference type="ARBA" id="ARBA00022679"/>
    </source>
</evidence>
<comment type="subcellular location">
    <subcellularLocation>
        <location evidence="2">Membrane</location>
    </subcellularLocation>
</comment>
<dbReference type="SUPFAM" id="SSF158472">
    <property type="entry name" value="HAMP domain-like"/>
    <property type="match status" value="1"/>
</dbReference>
<dbReference type="SMART" id="SM00448">
    <property type="entry name" value="REC"/>
    <property type="match status" value="1"/>
</dbReference>
<dbReference type="InterPro" id="IPR001789">
    <property type="entry name" value="Sig_transdc_resp-reg_receiver"/>
</dbReference>
<keyword evidence="10" id="KW-0472">Membrane</keyword>
<gene>
    <name evidence="14" type="ORF">DFW101_1850</name>
</gene>
<keyword evidence="15" id="KW-1185">Reference proteome</keyword>
<dbReference type="Pfam" id="PF00512">
    <property type="entry name" value="HisKA"/>
    <property type="match status" value="1"/>
</dbReference>
<keyword evidence="7" id="KW-0902">Two-component regulatory system</keyword>
<dbReference type="PROSITE" id="PS50109">
    <property type="entry name" value="HIS_KIN"/>
    <property type="match status" value="1"/>
</dbReference>
<feature type="coiled-coil region" evidence="9">
    <location>
        <begin position="240"/>
        <end position="288"/>
    </location>
</feature>
<organism evidence="14 15">
    <name type="scientific">Solidesulfovibrio carbinoliphilus subsp. oakridgensis</name>
    <dbReference type="NCBI Taxonomy" id="694327"/>
    <lineage>
        <taxon>Bacteria</taxon>
        <taxon>Pseudomonadati</taxon>
        <taxon>Thermodesulfobacteriota</taxon>
        <taxon>Desulfovibrionia</taxon>
        <taxon>Desulfovibrionales</taxon>
        <taxon>Desulfovibrionaceae</taxon>
        <taxon>Solidesulfovibrio</taxon>
    </lineage>
</organism>
<dbReference type="eggNOG" id="COG0642">
    <property type="taxonomic scope" value="Bacteria"/>
</dbReference>
<evidence type="ECO:0000259" key="13">
    <source>
        <dbReference type="PROSITE" id="PS50885"/>
    </source>
</evidence>
<keyword evidence="9" id="KW-0175">Coiled coil</keyword>
<dbReference type="STRING" id="694327.DFW101_1850"/>
<keyword evidence="6 14" id="KW-0418">Kinase</keyword>
<dbReference type="InterPro" id="IPR036097">
    <property type="entry name" value="HisK_dim/P_sf"/>
</dbReference>
<dbReference type="InterPro" id="IPR036890">
    <property type="entry name" value="HATPase_C_sf"/>
</dbReference>
<dbReference type="OrthoDB" id="5378360at2"/>
<evidence type="ECO:0000313" key="15">
    <source>
        <dbReference type="Proteomes" id="UP000004662"/>
    </source>
</evidence>
<dbReference type="InterPro" id="IPR003661">
    <property type="entry name" value="HisK_dim/P_dom"/>
</dbReference>
<dbReference type="InterPro" id="IPR011006">
    <property type="entry name" value="CheY-like_superfamily"/>
</dbReference>
<evidence type="ECO:0000256" key="2">
    <source>
        <dbReference type="ARBA" id="ARBA00004370"/>
    </source>
</evidence>
<dbReference type="EMBL" id="CM001368">
    <property type="protein sequence ID" value="EHJ47857.1"/>
    <property type="molecule type" value="Genomic_DNA"/>
</dbReference>
<dbReference type="CDD" id="cd00082">
    <property type="entry name" value="HisKA"/>
    <property type="match status" value="1"/>
</dbReference>
<evidence type="ECO:0000256" key="3">
    <source>
        <dbReference type="ARBA" id="ARBA00012438"/>
    </source>
</evidence>
<dbReference type="Gene3D" id="3.40.50.2300">
    <property type="match status" value="1"/>
</dbReference>
<keyword evidence="10" id="KW-1133">Transmembrane helix</keyword>
<feature type="transmembrane region" description="Helical" evidence="10">
    <location>
        <begin position="165"/>
        <end position="186"/>
    </location>
</feature>
<dbReference type="Pfam" id="PF00072">
    <property type="entry name" value="Response_reg"/>
    <property type="match status" value="1"/>
</dbReference>
<dbReference type="AlphaFoldDB" id="G7QA27"/>
<sequence length="656" mass="72689">MRIRSTMWVSFFASLSVSVLIVGLLFFVFQKIDQDIKRDRQYNDAINVALHLNNLLLQLLHEENPRVLRQVRDVRASLTKALGRFASADAREEEFLQNILSNNHELGSILRQFVEEQAGPGEASYARRETILASQLMIKVGYITDDIGRLLEVSRDRVASSKQNAVFLFVLFIAVLLVTNGIIFYVSNSSLLEKVSTLQEGTKRIARGDLGYRVPDLGNNEFSQMARCFNDMAGRLEASRFELLRKSDELKRANAALEDRVAQRTLALEQEIATRKVTEERARQANRAKSEFLANMSHEIRTPLNGIMGMVHLARMQSLDRTTLSYLELADASAQHLLGIVNDVLDIAKMEAGKIRLARQAFDLRREFEATLTPLRIAAQGKGVVLDHAVAPDVADHVVGDVGRLRQVLTNLVGNAVKFTGQGRIDVRVDREGAADEAGGQRLRVTIRDTGIGVPADRLERIFESFEQAHTSAHALYGGTGLGLSIAKRLVELMGGDIRAESREGEGSTFAFTIRLEVVAPAPQEPGSAAATAGRPLRILVAEDNPVNRLYIQELLRQLGHQVLLAGTGREALETLAQGGFDLVLMDIRMPEMGGDEATRIIRTSPPDGVPREVPIVALTAYALKDEIDRFMQSGFNAYLTKPVELESLKRMLSTF</sequence>
<evidence type="ECO:0000313" key="14">
    <source>
        <dbReference type="EMBL" id="EHJ47857.1"/>
    </source>
</evidence>
<dbReference type="InterPro" id="IPR003660">
    <property type="entry name" value="HAMP_dom"/>
</dbReference>
<dbReference type="PRINTS" id="PR00344">
    <property type="entry name" value="BCTRLSENSOR"/>
</dbReference>
<keyword evidence="5" id="KW-0808">Transferase</keyword>
<proteinExistence type="predicted"/>
<protein>
    <recommendedName>
        <fullName evidence="3">histidine kinase</fullName>
        <ecNumber evidence="3">2.7.13.3</ecNumber>
    </recommendedName>
</protein>
<dbReference type="SMART" id="SM00388">
    <property type="entry name" value="HisKA"/>
    <property type="match status" value="1"/>
</dbReference>
<evidence type="ECO:0000256" key="6">
    <source>
        <dbReference type="ARBA" id="ARBA00022777"/>
    </source>
</evidence>
<comment type="catalytic activity">
    <reaction evidence="1">
        <text>ATP + protein L-histidine = ADP + protein N-phospho-L-histidine.</text>
        <dbReference type="EC" id="2.7.13.3"/>
    </reaction>
</comment>
<name>G7QA27_9BACT</name>
<dbReference type="InterPro" id="IPR005467">
    <property type="entry name" value="His_kinase_dom"/>
</dbReference>
<feature type="domain" description="Histidine kinase" evidence="11">
    <location>
        <begin position="295"/>
        <end position="518"/>
    </location>
</feature>
<dbReference type="PROSITE" id="PS50110">
    <property type="entry name" value="RESPONSE_REGULATORY"/>
    <property type="match status" value="1"/>
</dbReference>
<evidence type="ECO:0000256" key="8">
    <source>
        <dbReference type="PROSITE-ProRule" id="PRU00169"/>
    </source>
</evidence>
<evidence type="ECO:0000256" key="9">
    <source>
        <dbReference type="SAM" id="Coils"/>
    </source>
</evidence>
<dbReference type="GO" id="GO:0000155">
    <property type="term" value="F:phosphorelay sensor kinase activity"/>
    <property type="evidence" value="ECO:0007669"/>
    <property type="project" value="InterPro"/>
</dbReference>
<feature type="domain" description="HAMP" evidence="13">
    <location>
        <begin position="189"/>
        <end position="241"/>
    </location>
</feature>